<dbReference type="SUPFAM" id="SSF56112">
    <property type="entry name" value="Protein kinase-like (PK-like)"/>
    <property type="match status" value="1"/>
</dbReference>
<evidence type="ECO:0000256" key="15">
    <source>
        <dbReference type="ARBA" id="ARBA00023180"/>
    </source>
</evidence>
<keyword evidence="15" id="KW-0325">Glycoprotein</keyword>
<dbReference type="PANTHER" id="PTHR27005:SF492">
    <property type="entry name" value="LOW QUALITY PROTEIN: WALL-ASSOCIATED RECEPTOR KINASE-LIKE 1"/>
    <property type="match status" value="1"/>
</dbReference>
<evidence type="ECO:0000256" key="11">
    <source>
        <dbReference type="ARBA" id="ARBA00022840"/>
    </source>
</evidence>
<accession>A0A443PAZ1</accession>
<dbReference type="Pfam" id="PF13947">
    <property type="entry name" value="GUB_WAK_bind"/>
    <property type="match status" value="1"/>
</dbReference>
<dbReference type="GO" id="GO:0004674">
    <property type="term" value="F:protein serine/threonine kinase activity"/>
    <property type="evidence" value="ECO:0007669"/>
    <property type="project" value="UniProtKB-KW"/>
</dbReference>
<dbReference type="InterPro" id="IPR017441">
    <property type="entry name" value="Protein_kinase_ATP_BS"/>
</dbReference>
<dbReference type="SMART" id="SM00181">
    <property type="entry name" value="EGF"/>
    <property type="match status" value="2"/>
</dbReference>
<dbReference type="PROSITE" id="PS50011">
    <property type="entry name" value="PROTEIN_KINASE_DOM"/>
    <property type="match status" value="1"/>
</dbReference>
<dbReference type="PROSITE" id="PS00107">
    <property type="entry name" value="PROTEIN_KINASE_ATP"/>
    <property type="match status" value="1"/>
</dbReference>
<dbReference type="GO" id="GO:0007166">
    <property type="term" value="P:cell surface receptor signaling pathway"/>
    <property type="evidence" value="ECO:0007669"/>
    <property type="project" value="InterPro"/>
</dbReference>
<keyword evidence="5" id="KW-0808">Transferase</keyword>
<evidence type="ECO:0000256" key="12">
    <source>
        <dbReference type="ARBA" id="ARBA00022989"/>
    </source>
</evidence>
<dbReference type="PROSITE" id="PS00108">
    <property type="entry name" value="PROTEIN_KINASE_ST"/>
    <property type="match status" value="1"/>
</dbReference>
<dbReference type="InterPro" id="IPR045274">
    <property type="entry name" value="WAK-like"/>
</dbReference>
<feature type="chain" id="PRO_5019556511" evidence="20">
    <location>
        <begin position="21"/>
        <end position="750"/>
    </location>
</feature>
<evidence type="ECO:0000256" key="5">
    <source>
        <dbReference type="ARBA" id="ARBA00022679"/>
    </source>
</evidence>
<dbReference type="FunFam" id="2.10.25.10:FF:000038">
    <property type="entry name" value="Fibrillin 2"/>
    <property type="match status" value="1"/>
</dbReference>
<comment type="subcellular location">
    <subcellularLocation>
        <location evidence="1">Membrane</location>
        <topology evidence="1">Single-pass type I membrane protein</topology>
    </subcellularLocation>
</comment>
<dbReference type="FunFam" id="1.10.510.10:FF:000084">
    <property type="entry name" value="Wall-associated receptor kinase 2"/>
    <property type="match status" value="1"/>
</dbReference>
<evidence type="ECO:0000256" key="17">
    <source>
        <dbReference type="PROSITE-ProRule" id="PRU00076"/>
    </source>
</evidence>
<dbReference type="SMART" id="SM00220">
    <property type="entry name" value="S_TKc"/>
    <property type="match status" value="1"/>
</dbReference>
<dbReference type="STRING" id="337451.A0A443PAZ1"/>
<evidence type="ECO:0000259" key="21">
    <source>
        <dbReference type="PROSITE" id="PS50011"/>
    </source>
</evidence>
<dbReference type="InterPro" id="IPR000742">
    <property type="entry name" value="EGF"/>
</dbReference>
<dbReference type="PANTHER" id="PTHR27005">
    <property type="entry name" value="WALL-ASSOCIATED RECEPTOR KINASE-LIKE 21"/>
    <property type="match status" value="1"/>
</dbReference>
<keyword evidence="9 18" id="KW-0547">Nucleotide-binding</keyword>
<dbReference type="GO" id="GO:0005509">
    <property type="term" value="F:calcium ion binding"/>
    <property type="evidence" value="ECO:0007669"/>
    <property type="project" value="InterPro"/>
</dbReference>
<dbReference type="InterPro" id="IPR008271">
    <property type="entry name" value="Ser/Thr_kinase_AS"/>
</dbReference>
<keyword evidence="24" id="KW-1185">Reference proteome</keyword>
<dbReference type="PROSITE" id="PS01187">
    <property type="entry name" value="EGF_CA"/>
    <property type="match status" value="1"/>
</dbReference>
<dbReference type="InterPro" id="IPR001245">
    <property type="entry name" value="Ser-Thr/Tyr_kinase_cat_dom"/>
</dbReference>
<evidence type="ECO:0000256" key="8">
    <source>
        <dbReference type="ARBA" id="ARBA00022737"/>
    </source>
</evidence>
<dbReference type="SUPFAM" id="SSF57196">
    <property type="entry name" value="EGF/Laminin"/>
    <property type="match status" value="1"/>
</dbReference>
<dbReference type="InterPro" id="IPR000152">
    <property type="entry name" value="EGF-type_Asp/Asn_hydroxyl_site"/>
</dbReference>
<dbReference type="InterPro" id="IPR018097">
    <property type="entry name" value="EGF_Ca-bd_CS"/>
</dbReference>
<comment type="function">
    <text evidence="16">Serine/threonine-protein kinase that may function as a signaling receptor of extracellular matrix component. Binding to pectin may have significance in the control of cell expansion, morphogenesis and development.</text>
</comment>
<keyword evidence="12 19" id="KW-1133">Transmembrane helix</keyword>
<evidence type="ECO:0000256" key="9">
    <source>
        <dbReference type="ARBA" id="ARBA00022741"/>
    </source>
</evidence>
<dbReference type="SMART" id="SM00179">
    <property type="entry name" value="EGF_CA"/>
    <property type="match status" value="1"/>
</dbReference>
<name>A0A443PAZ1_9MAGN</name>
<dbReference type="PROSITE" id="PS00010">
    <property type="entry name" value="ASX_HYDROXYL"/>
    <property type="match status" value="1"/>
</dbReference>
<evidence type="ECO:0000313" key="24">
    <source>
        <dbReference type="Proteomes" id="UP000283530"/>
    </source>
</evidence>
<feature type="binding site" evidence="18">
    <location>
        <position position="450"/>
    </location>
    <ligand>
        <name>ATP</name>
        <dbReference type="ChEBI" id="CHEBI:30616"/>
    </ligand>
</feature>
<evidence type="ECO:0000313" key="23">
    <source>
        <dbReference type="EMBL" id="RWR87944.1"/>
    </source>
</evidence>
<dbReference type="InterPro" id="IPR025287">
    <property type="entry name" value="WAK_GUB"/>
</dbReference>
<keyword evidence="4" id="KW-0597">Phosphoprotein</keyword>
<keyword evidence="10 23" id="KW-0418">Kinase</keyword>
<keyword evidence="3 17" id="KW-0245">EGF-like domain</keyword>
<dbReference type="FunFam" id="3.30.200.20:FF:000043">
    <property type="entry name" value="Wall-associated receptor kinase 2"/>
    <property type="match status" value="1"/>
</dbReference>
<evidence type="ECO:0000259" key="22">
    <source>
        <dbReference type="PROSITE" id="PS50026"/>
    </source>
</evidence>
<comment type="caution">
    <text evidence="23">The sequence shown here is derived from an EMBL/GenBank/DDBJ whole genome shotgun (WGS) entry which is preliminary data.</text>
</comment>
<evidence type="ECO:0000256" key="2">
    <source>
        <dbReference type="ARBA" id="ARBA00022527"/>
    </source>
</evidence>
<dbReference type="Gene3D" id="2.10.25.10">
    <property type="entry name" value="Laminin"/>
    <property type="match status" value="1"/>
</dbReference>
<feature type="domain" description="EGF-like" evidence="22">
    <location>
        <begin position="298"/>
        <end position="332"/>
    </location>
</feature>
<dbReference type="CDD" id="cd00054">
    <property type="entry name" value="EGF_CA"/>
    <property type="match status" value="1"/>
</dbReference>
<keyword evidence="8" id="KW-0677">Repeat</keyword>
<dbReference type="EMBL" id="QPKB01000006">
    <property type="protein sequence ID" value="RWR87944.1"/>
    <property type="molecule type" value="Genomic_DNA"/>
</dbReference>
<keyword evidence="11 18" id="KW-0067">ATP-binding</keyword>
<keyword evidence="14" id="KW-1015">Disulfide bond</keyword>
<evidence type="ECO:0000256" key="4">
    <source>
        <dbReference type="ARBA" id="ARBA00022553"/>
    </source>
</evidence>
<keyword evidence="6 19" id="KW-0812">Transmembrane</keyword>
<dbReference type="Proteomes" id="UP000283530">
    <property type="component" value="Unassembled WGS sequence"/>
</dbReference>
<organism evidence="23 24">
    <name type="scientific">Cinnamomum micranthum f. kanehirae</name>
    <dbReference type="NCBI Taxonomy" id="337451"/>
    <lineage>
        <taxon>Eukaryota</taxon>
        <taxon>Viridiplantae</taxon>
        <taxon>Streptophyta</taxon>
        <taxon>Embryophyta</taxon>
        <taxon>Tracheophyta</taxon>
        <taxon>Spermatophyta</taxon>
        <taxon>Magnoliopsida</taxon>
        <taxon>Magnoliidae</taxon>
        <taxon>Laurales</taxon>
        <taxon>Lauraceae</taxon>
        <taxon>Cinnamomum</taxon>
    </lineage>
</organism>
<evidence type="ECO:0000256" key="10">
    <source>
        <dbReference type="ARBA" id="ARBA00022777"/>
    </source>
</evidence>
<dbReference type="CDD" id="cd14066">
    <property type="entry name" value="STKc_IRAK"/>
    <property type="match status" value="1"/>
</dbReference>
<dbReference type="GO" id="GO:0030247">
    <property type="term" value="F:polysaccharide binding"/>
    <property type="evidence" value="ECO:0007669"/>
    <property type="project" value="InterPro"/>
</dbReference>
<keyword evidence="7 20" id="KW-0732">Signal</keyword>
<reference evidence="23 24" key="1">
    <citation type="journal article" date="2019" name="Nat. Plants">
        <title>Stout camphor tree genome fills gaps in understanding of flowering plant genome evolution.</title>
        <authorList>
            <person name="Chaw S.M."/>
            <person name="Liu Y.C."/>
            <person name="Wu Y.W."/>
            <person name="Wang H.Y."/>
            <person name="Lin C.I."/>
            <person name="Wu C.S."/>
            <person name="Ke H.M."/>
            <person name="Chang L.Y."/>
            <person name="Hsu C.Y."/>
            <person name="Yang H.T."/>
            <person name="Sudianto E."/>
            <person name="Hsu M.H."/>
            <person name="Wu K.P."/>
            <person name="Wang L.N."/>
            <person name="Leebens-Mack J.H."/>
            <person name="Tsai I.J."/>
        </authorList>
    </citation>
    <scope>NUCLEOTIDE SEQUENCE [LARGE SCALE GENOMIC DNA]</scope>
    <source>
        <strain evidence="24">cv. Chaw 1501</strain>
        <tissue evidence="23">Young leaves</tissue>
    </source>
</reference>
<dbReference type="PROSITE" id="PS50026">
    <property type="entry name" value="EGF_3"/>
    <property type="match status" value="1"/>
</dbReference>
<dbReference type="InterPro" id="IPR001881">
    <property type="entry name" value="EGF-like_Ca-bd_dom"/>
</dbReference>
<dbReference type="Pfam" id="PF07714">
    <property type="entry name" value="PK_Tyr_Ser-Thr"/>
    <property type="match status" value="1"/>
</dbReference>
<evidence type="ECO:0000256" key="13">
    <source>
        <dbReference type="ARBA" id="ARBA00023136"/>
    </source>
</evidence>
<dbReference type="InterPro" id="IPR011009">
    <property type="entry name" value="Kinase-like_dom_sf"/>
</dbReference>
<comment type="caution">
    <text evidence="17">Lacks conserved residue(s) required for the propagation of feature annotation.</text>
</comment>
<evidence type="ECO:0000256" key="18">
    <source>
        <dbReference type="PROSITE-ProRule" id="PRU10141"/>
    </source>
</evidence>
<sequence>MISLLLPLVLCFLVVSESSAPTTSPSCQRTCGNISIPYPFGMGHPTCFRDKWFEIKCNESSTTPKAFLMGQNDLELLNISLQGHLSLRSWMSQRCYNQDGNVTFYQTASISFISGSPYRFSNTRNKFTAIGCDMQSYVEGFMGTRQFRSGCMSYCSSDNSTVIGGSCTGIGCCQFAVPRGLEGFEVFLDSLGNQKIVWGYNPCRYTFLAEQDEYVFASSDLSGSNLVDRSRNLSVVVDWVVGNDLWNNTCEVARANMSSYACRSENSDCYISSNGPGYRCNCSLGYEGNPYVDGGCQDINECRDKDNNPCIDICINTPGNYSCSCPKGTHGDGRKDGDGCTKYNKEFPVLKVVLGTGFSLLFLLIGSTWTHWIFKKRKLMQLKEKFFQQNGGLMLQKKISYRVGAFKIFTTEELERATENYSINKVIGQGGYGIVYKGTLTDNRIVAIKKSKIFNGNQIEQFINEVDILSQINHRNVVKLLGCCLETEVPLLVYEFVSNGTLYSHIHDANHASSISLENRLRIATETAEALAYLHSAASMPIFHRDIKSANILLDHNYTAKVSDFGASRLIPNDQTQITTLVQGTLGYLDPEYFQTGQLTAKSDVYSFGVVLVELLTGEKPLSFNRSEEEINLSMYFISAMKGNRLFEVLEDRILNEGQEEQLMAIAHLAERCMEVKGEERPTMKEVAVELQGLRRFHDHPWINNNIHEGTQSLLHEPLEGSTGEASRQYSLEDEFIVSLEHRNSYHSYL</sequence>
<keyword evidence="13 19" id="KW-0472">Membrane</keyword>
<keyword evidence="2" id="KW-0723">Serine/threonine-protein kinase</keyword>
<gene>
    <name evidence="23" type="ORF">CKAN_01691000</name>
</gene>
<evidence type="ECO:0000256" key="19">
    <source>
        <dbReference type="SAM" id="Phobius"/>
    </source>
</evidence>
<evidence type="ECO:0000256" key="16">
    <source>
        <dbReference type="ARBA" id="ARBA00058961"/>
    </source>
</evidence>
<dbReference type="Gene3D" id="3.30.200.20">
    <property type="entry name" value="Phosphorylase Kinase, domain 1"/>
    <property type="match status" value="1"/>
</dbReference>
<evidence type="ECO:0000256" key="7">
    <source>
        <dbReference type="ARBA" id="ARBA00022729"/>
    </source>
</evidence>
<evidence type="ECO:0000256" key="3">
    <source>
        <dbReference type="ARBA" id="ARBA00022536"/>
    </source>
</evidence>
<dbReference type="AlphaFoldDB" id="A0A443PAZ1"/>
<dbReference type="Gene3D" id="1.10.510.10">
    <property type="entry name" value="Transferase(Phosphotransferase) domain 1"/>
    <property type="match status" value="1"/>
</dbReference>
<feature type="transmembrane region" description="Helical" evidence="19">
    <location>
        <begin position="352"/>
        <end position="374"/>
    </location>
</feature>
<dbReference type="OrthoDB" id="4062651at2759"/>
<dbReference type="GO" id="GO:0005886">
    <property type="term" value="C:plasma membrane"/>
    <property type="evidence" value="ECO:0007669"/>
    <property type="project" value="TreeGrafter"/>
</dbReference>
<evidence type="ECO:0000256" key="20">
    <source>
        <dbReference type="SAM" id="SignalP"/>
    </source>
</evidence>
<dbReference type="InterPro" id="IPR000719">
    <property type="entry name" value="Prot_kinase_dom"/>
</dbReference>
<feature type="domain" description="Protein kinase" evidence="21">
    <location>
        <begin position="421"/>
        <end position="703"/>
    </location>
</feature>
<evidence type="ECO:0000256" key="1">
    <source>
        <dbReference type="ARBA" id="ARBA00004479"/>
    </source>
</evidence>
<proteinExistence type="predicted"/>
<evidence type="ECO:0000256" key="6">
    <source>
        <dbReference type="ARBA" id="ARBA00022692"/>
    </source>
</evidence>
<evidence type="ECO:0000256" key="14">
    <source>
        <dbReference type="ARBA" id="ARBA00023157"/>
    </source>
</evidence>
<keyword evidence="23" id="KW-0675">Receptor</keyword>
<feature type="signal peptide" evidence="20">
    <location>
        <begin position="1"/>
        <end position="20"/>
    </location>
</feature>
<dbReference type="GO" id="GO:0005524">
    <property type="term" value="F:ATP binding"/>
    <property type="evidence" value="ECO:0007669"/>
    <property type="project" value="UniProtKB-UniRule"/>
</dbReference>
<protein>
    <submittedName>
        <fullName evidence="23">Putative wall-associated receptor kinase-like protein 16</fullName>
    </submittedName>
</protein>